<evidence type="ECO:0000256" key="2">
    <source>
        <dbReference type="ARBA" id="ARBA00022989"/>
    </source>
</evidence>
<keyword evidence="1 4" id="KW-0812">Transmembrane</keyword>
<keyword evidence="2 4" id="KW-1133">Transmembrane helix</keyword>
<evidence type="ECO:0000256" key="1">
    <source>
        <dbReference type="ARBA" id="ARBA00022692"/>
    </source>
</evidence>
<dbReference type="Pfam" id="PF07690">
    <property type="entry name" value="MFS_1"/>
    <property type="match status" value="1"/>
</dbReference>
<keyword evidence="3 4" id="KW-0472">Membrane</keyword>
<organism evidence="5 6">
    <name type="scientific">Flavihumibacter solisilvae</name>
    <dbReference type="NCBI Taxonomy" id="1349421"/>
    <lineage>
        <taxon>Bacteria</taxon>
        <taxon>Pseudomonadati</taxon>
        <taxon>Bacteroidota</taxon>
        <taxon>Chitinophagia</taxon>
        <taxon>Chitinophagales</taxon>
        <taxon>Chitinophagaceae</taxon>
        <taxon>Flavihumibacter</taxon>
    </lineage>
</organism>
<dbReference type="RefSeq" id="WP_039141457.1">
    <property type="nucleotide sequence ID" value="NZ_JSVC01000017.1"/>
</dbReference>
<evidence type="ECO:0000256" key="3">
    <source>
        <dbReference type="ARBA" id="ARBA00023136"/>
    </source>
</evidence>
<dbReference type="InterPro" id="IPR036259">
    <property type="entry name" value="MFS_trans_sf"/>
</dbReference>
<proteinExistence type="predicted"/>
<feature type="transmembrane region" description="Helical" evidence="4">
    <location>
        <begin position="265"/>
        <end position="286"/>
    </location>
</feature>
<dbReference type="SUPFAM" id="SSF103473">
    <property type="entry name" value="MFS general substrate transporter"/>
    <property type="match status" value="1"/>
</dbReference>
<sequence>MNLKPTRNLTEKDLQSGMKLVIGDGLASEAMTTLTGGTFLVAMAVLLGASNFQIGMLAALPTFTNIFQLISIWLVRRFNNRRAVSVLCSIFARIPLILAGMMILFLPEAGIETVIFILFFFYFFGSIAGPSWNAWMKDLIPENILGTYFSKRSSYMQTLNVILALALAFTIDYVKKHYPQFELSTYAYMFILAGIIGIIGALVLSKVREPMSYLTRENIFQLMKKPLTNKNFLRLLMFNSAWVFALNIATPFFTVFMMKTMGLSISYIIGFTIISQLCSILTIRLWGRFADRYSNKTIIAISAPLYILCLVGWCFAGIYSHPYMNLVLLFLIHVMTGISTAGINLSLTNISLKLSPGTEAIVYLSAKNIVTAVFSSLAPLVGGYLADYFDNRSLSVMAQWSGPKVSKAVTLVLLHEYNFLFLIGAVLALLAIELLVAVKETGEVEKDEVVRIMRMNVKNNLKDYYIIGDLISWHEQIRSLLKRRSSSTN</sequence>
<feature type="transmembrane region" description="Helical" evidence="4">
    <location>
        <begin position="298"/>
        <end position="320"/>
    </location>
</feature>
<protein>
    <submittedName>
        <fullName evidence="5">MFS transporter</fullName>
    </submittedName>
</protein>
<feature type="transmembrane region" description="Helical" evidence="4">
    <location>
        <begin position="113"/>
        <end position="135"/>
    </location>
</feature>
<name>A0A0C1IHW1_9BACT</name>
<dbReference type="Proteomes" id="UP000031408">
    <property type="component" value="Unassembled WGS sequence"/>
</dbReference>
<dbReference type="AlphaFoldDB" id="A0A0C1IHW1"/>
<evidence type="ECO:0000313" key="5">
    <source>
        <dbReference type="EMBL" id="KIC93800.1"/>
    </source>
</evidence>
<feature type="transmembrane region" description="Helical" evidence="4">
    <location>
        <begin position="86"/>
        <end position="107"/>
    </location>
</feature>
<dbReference type="PANTHER" id="PTHR23526">
    <property type="entry name" value="INTEGRAL MEMBRANE TRANSPORT PROTEIN-RELATED"/>
    <property type="match status" value="1"/>
</dbReference>
<dbReference type="STRING" id="1349421.OI18_15670"/>
<feature type="transmembrane region" description="Helical" evidence="4">
    <location>
        <begin position="155"/>
        <end position="174"/>
    </location>
</feature>
<evidence type="ECO:0000313" key="6">
    <source>
        <dbReference type="Proteomes" id="UP000031408"/>
    </source>
</evidence>
<feature type="transmembrane region" description="Helical" evidence="4">
    <location>
        <begin position="186"/>
        <end position="204"/>
    </location>
</feature>
<dbReference type="InterPro" id="IPR052528">
    <property type="entry name" value="Sugar_transport-like"/>
</dbReference>
<dbReference type="InterPro" id="IPR011701">
    <property type="entry name" value="MFS"/>
</dbReference>
<dbReference type="GO" id="GO:0022857">
    <property type="term" value="F:transmembrane transporter activity"/>
    <property type="evidence" value="ECO:0007669"/>
    <property type="project" value="InterPro"/>
</dbReference>
<accession>A0A0C1IHW1</accession>
<feature type="transmembrane region" description="Helical" evidence="4">
    <location>
        <begin position="52"/>
        <end position="74"/>
    </location>
</feature>
<dbReference type="EMBL" id="JSVC01000017">
    <property type="protein sequence ID" value="KIC93800.1"/>
    <property type="molecule type" value="Genomic_DNA"/>
</dbReference>
<keyword evidence="6" id="KW-1185">Reference proteome</keyword>
<gene>
    <name evidence="5" type="ORF">OI18_15670</name>
</gene>
<comment type="caution">
    <text evidence="5">The sequence shown here is derived from an EMBL/GenBank/DDBJ whole genome shotgun (WGS) entry which is preliminary data.</text>
</comment>
<reference evidence="5 6" key="1">
    <citation type="submission" date="2014-11" db="EMBL/GenBank/DDBJ databases">
        <title>Genome sequence of Flavihumibacter solisilvae 3-3.</title>
        <authorList>
            <person name="Zhou G."/>
            <person name="Li M."/>
            <person name="Wang G."/>
        </authorList>
    </citation>
    <scope>NUCLEOTIDE SEQUENCE [LARGE SCALE GENOMIC DNA]</scope>
    <source>
        <strain evidence="5 6">3-3</strain>
    </source>
</reference>
<dbReference type="CDD" id="cd06174">
    <property type="entry name" value="MFS"/>
    <property type="match status" value="1"/>
</dbReference>
<feature type="transmembrane region" description="Helical" evidence="4">
    <location>
        <begin position="21"/>
        <end position="46"/>
    </location>
</feature>
<evidence type="ECO:0000256" key="4">
    <source>
        <dbReference type="SAM" id="Phobius"/>
    </source>
</evidence>
<feature type="transmembrane region" description="Helical" evidence="4">
    <location>
        <begin position="232"/>
        <end position="253"/>
    </location>
</feature>
<dbReference type="PANTHER" id="PTHR23526:SF2">
    <property type="entry name" value="MAJOR FACILITATOR SUPERFAMILY (MFS) PROFILE DOMAIN-CONTAINING PROTEIN"/>
    <property type="match status" value="1"/>
</dbReference>
<dbReference type="Gene3D" id="1.20.1250.20">
    <property type="entry name" value="MFS general substrate transporter like domains"/>
    <property type="match status" value="2"/>
</dbReference>
<feature type="transmembrane region" description="Helical" evidence="4">
    <location>
        <begin position="419"/>
        <end position="438"/>
    </location>
</feature>
<dbReference type="OrthoDB" id="9772882at2"/>
<feature type="transmembrane region" description="Helical" evidence="4">
    <location>
        <begin position="368"/>
        <end position="386"/>
    </location>
</feature>
<feature type="transmembrane region" description="Helical" evidence="4">
    <location>
        <begin position="326"/>
        <end position="347"/>
    </location>
</feature>